<name>A0ACB7YL29_9ERIC</name>
<sequence length="99" mass="10619">MQSDDFVVLSITPGNTDPSILSTDYEDMKKVFDVNVFGVFFCAKHAARVMIPAKKGSILFTSSIASATYGDVSHAHSAMKQAVVGLTKNLCVELGKYGV</sequence>
<gene>
    <name evidence="1" type="ORF">Vadar_003648</name>
</gene>
<comment type="caution">
    <text evidence="1">The sequence shown here is derived from an EMBL/GenBank/DDBJ whole genome shotgun (WGS) entry which is preliminary data.</text>
</comment>
<protein>
    <submittedName>
        <fullName evidence="1">Uncharacterized protein</fullName>
    </submittedName>
</protein>
<keyword evidence="2" id="KW-1185">Reference proteome</keyword>
<reference evidence="1 2" key="1">
    <citation type="journal article" date="2021" name="Hortic Res">
        <title>High-quality reference genome and annotation aids understanding of berry development for evergreen blueberry (Vaccinium darrowii).</title>
        <authorList>
            <person name="Yu J."/>
            <person name="Hulse-Kemp A.M."/>
            <person name="Babiker E."/>
            <person name="Staton M."/>
        </authorList>
    </citation>
    <scope>NUCLEOTIDE SEQUENCE [LARGE SCALE GENOMIC DNA]</scope>
    <source>
        <strain evidence="2">cv. NJ 8807/NJ 8810</strain>
        <tissue evidence="1">Young leaf</tissue>
    </source>
</reference>
<proteinExistence type="predicted"/>
<accession>A0ACB7YL29</accession>
<organism evidence="1 2">
    <name type="scientific">Vaccinium darrowii</name>
    <dbReference type="NCBI Taxonomy" id="229202"/>
    <lineage>
        <taxon>Eukaryota</taxon>
        <taxon>Viridiplantae</taxon>
        <taxon>Streptophyta</taxon>
        <taxon>Embryophyta</taxon>
        <taxon>Tracheophyta</taxon>
        <taxon>Spermatophyta</taxon>
        <taxon>Magnoliopsida</taxon>
        <taxon>eudicotyledons</taxon>
        <taxon>Gunneridae</taxon>
        <taxon>Pentapetalae</taxon>
        <taxon>asterids</taxon>
        <taxon>Ericales</taxon>
        <taxon>Ericaceae</taxon>
        <taxon>Vaccinioideae</taxon>
        <taxon>Vaccinieae</taxon>
        <taxon>Vaccinium</taxon>
    </lineage>
</organism>
<dbReference type="Proteomes" id="UP000828048">
    <property type="component" value="Chromosome 11"/>
</dbReference>
<dbReference type="EMBL" id="CM037161">
    <property type="protein sequence ID" value="KAH7853530.1"/>
    <property type="molecule type" value="Genomic_DNA"/>
</dbReference>
<evidence type="ECO:0000313" key="2">
    <source>
        <dbReference type="Proteomes" id="UP000828048"/>
    </source>
</evidence>
<evidence type="ECO:0000313" key="1">
    <source>
        <dbReference type="EMBL" id="KAH7853530.1"/>
    </source>
</evidence>